<sequence>MKNLFTILLVLGVAGLSACKKDNSNEPTPEVPVEKIAPEGFNFRTSKDVNIDVTLRTNNNQPLPGVVVSIYDPSNTDSNASIFKGVTDANGNLKGKVNVPSYLTQLTIDPAYVGLMRYASASIKGTSTTVVIGGDKGFSGDIVPESVTAGVRSNGLGTNGLLNTDFVYPGSYTSSNAFVSPVNLGKPVYLESTSDVIDQGLLSYVNASLPEGTPLTTSHPEYLTSSAVQTINVTAKSDVWVTFVSEGAGYRNTLAYYTYQTNNPPTSASGGTLLGGIDKVTYIFPNASALGSGGGLVSGNKVKLGTFDAGTSIGFVLIQDAWTGSGVNAGNTKFYTTDRFNPETSTATRRHSVMLYDDAHKLFLLGFEDINRQNGSDNDFNDLVIYATANPITAISKTGVAVIDDGGDTDGDGVIDELDAYPNDATKAFNSYYPSASTYAQVAFEDNWPTKGDYDLNDLVVNYRYSFVSNAKNQVVSMKGEFVPVAAGASFKNGFGVQLPVSASAVSSVTGHKITGTYLQMSSNGTEAGQSKAVIIPFDNQDAVIKNADNSFFINTITAKDKVAGTPVTVNVSFASPVDQANLAVSAFNPFLISNQRRGYEIHLPGYAPTDKVDAKLFGTNDDASAPGSGKYYLSNENWPWAISYNTAILYPVEEANITKAYLHFAEWAASGGTTFADWYSNTASGYRNTSFIYTK</sequence>
<gene>
    <name evidence="3" type="ORF">GCM10023313_40040</name>
</gene>
<reference evidence="4" key="1">
    <citation type="journal article" date="2019" name="Int. J. Syst. Evol. Microbiol.">
        <title>The Global Catalogue of Microorganisms (GCM) 10K type strain sequencing project: providing services to taxonomists for standard genome sequencing and annotation.</title>
        <authorList>
            <consortium name="The Broad Institute Genomics Platform"/>
            <consortium name="The Broad Institute Genome Sequencing Center for Infectious Disease"/>
            <person name="Wu L."/>
            <person name="Ma J."/>
        </authorList>
    </citation>
    <scope>NUCLEOTIDE SEQUENCE [LARGE SCALE GENOMIC DNA]</scope>
    <source>
        <strain evidence="4">JCM 18283</strain>
    </source>
</reference>
<dbReference type="Proteomes" id="UP001501436">
    <property type="component" value="Unassembled WGS sequence"/>
</dbReference>
<dbReference type="Pfam" id="PF13448">
    <property type="entry name" value="DUF4114"/>
    <property type="match status" value="1"/>
</dbReference>
<feature type="domain" description="DUF4114" evidence="1">
    <location>
        <begin position="307"/>
        <end position="389"/>
    </location>
</feature>
<feature type="domain" description="DUF4842" evidence="2">
    <location>
        <begin position="473"/>
        <end position="680"/>
    </location>
</feature>
<evidence type="ECO:0000313" key="3">
    <source>
        <dbReference type="EMBL" id="GAA4931123.1"/>
    </source>
</evidence>
<dbReference type="InterPro" id="IPR025193">
    <property type="entry name" value="DUF4114"/>
</dbReference>
<dbReference type="Pfam" id="PF16130">
    <property type="entry name" value="DUF4842"/>
    <property type="match status" value="1"/>
</dbReference>
<organism evidence="3 4">
    <name type="scientific">Mucilaginibacter defluvii</name>
    <dbReference type="NCBI Taxonomy" id="1196019"/>
    <lineage>
        <taxon>Bacteria</taxon>
        <taxon>Pseudomonadati</taxon>
        <taxon>Bacteroidota</taxon>
        <taxon>Sphingobacteriia</taxon>
        <taxon>Sphingobacteriales</taxon>
        <taxon>Sphingobacteriaceae</taxon>
        <taxon>Mucilaginibacter</taxon>
    </lineage>
</organism>
<comment type="caution">
    <text evidence="3">The sequence shown here is derived from an EMBL/GenBank/DDBJ whole genome shotgun (WGS) entry which is preliminary data.</text>
</comment>
<dbReference type="RefSeq" id="WP_345334298.1">
    <property type="nucleotide sequence ID" value="NZ_BAABJI010000004.1"/>
</dbReference>
<evidence type="ECO:0000259" key="1">
    <source>
        <dbReference type="Pfam" id="PF13448"/>
    </source>
</evidence>
<evidence type="ECO:0000313" key="4">
    <source>
        <dbReference type="Proteomes" id="UP001501436"/>
    </source>
</evidence>
<dbReference type="NCBIfam" id="TIGR04456">
    <property type="entry name" value="LruC_dom"/>
    <property type="match status" value="1"/>
</dbReference>
<evidence type="ECO:0000259" key="2">
    <source>
        <dbReference type="Pfam" id="PF16130"/>
    </source>
</evidence>
<dbReference type="InterPro" id="IPR031025">
    <property type="entry name" value="LruC_dom"/>
</dbReference>
<dbReference type="EMBL" id="BAABJI010000004">
    <property type="protein sequence ID" value="GAA4931123.1"/>
    <property type="molecule type" value="Genomic_DNA"/>
</dbReference>
<proteinExistence type="predicted"/>
<keyword evidence="4" id="KW-1185">Reference proteome</keyword>
<accession>A0ABP9GAU5</accession>
<dbReference type="PROSITE" id="PS51257">
    <property type="entry name" value="PROKAR_LIPOPROTEIN"/>
    <property type="match status" value="1"/>
</dbReference>
<protein>
    <submittedName>
        <fullName evidence="3">LruC domain-containing protein</fullName>
    </submittedName>
</protein>
<name>A0ABP9GAU5_9SPHI</name>
<dbReference type="InterPro" id="IPR032295">
    <property type="entry name" value="DUF4842"/>
</dbReference>